<protein>
    <submittedName>
        <fullName evidence="9">Sugar ABC transporter permease</fullName>
    </submittedName>
</protein>
<proteinExistence type="inferred from homology"/>
<dbReference type="Pfam" id="PF00528">
    <property type="entry name" value="BPD_transp_1"/>
    <property type="match status" value="1"/>
</dbReference>
<evidence type="ECO:0000313" key="10">
    <source>
        <dbReference type="Proteomes" id="UP001494902"/>
    </source>
</evidence>
<dbReference type="InterPro" id="IPR051393">
    <property type="entry name" value="ABC_transporter_permease"/>
</dbReference>
<evidence type="ECO:0000256" key="7">
    <source>
        <dbReference type="RuleBase" id="RU363032"/>
    </source>
</evidence>
<keyword evidence="5 7" id="KW-1133">Transmembrane helix</keyword>
<comment type="subcellular location">
    <subcellularLocation>
        <location evidence="1 7">Cell membrane</location>
        <topology evidence="1 7">Multi-pass membrane protein</topology>
    </subcellularLocation>
</comment>
<dbReference type="CDD" id="cd06261">
    <property type="entry name" value="TM_PBP2"/>
    <property type="match status" value="1"/>
</dbReference>
<evidence type="ECO:0000256" key="1">
    <source>
        <dbReference type="ARBA" id="ARBA00004651"/>
    </source>
</evidence>
<evidence type="ECO:0000256" key="6">
    <source>
        <dbReference type="ARBA" id="ARBA00023136"/>
    </source>
</evidence>
<sequence length="301" mass="32756">MPGRRRSGRRRDDVAGYLFLTPWLLGIVLIVGGPVLASLYLSFTDYSILGVPRLSGLDNYVRMLTDDPRFWTSLGVTLTYLFVSVPLVVVFALLLALVLDRGVRGLPLYRAVFYLPSLIGGSVAIAILWRSVFGGDGLFNAGLGLVGIDTDFSWIGTPDSALGTLIVLNVWQFGAPMLIFLAGLRQVPPELQEAARIDGAGAVRRFLSVTLPILSPIIFFNVLMSTVNAFQAFNTAYIVSNGTGGPANSTLFFTLYLYQRGFTNFEMGYASALGWALLLVAAGVTALLFLASRRFVFYGDR</sequence>
<keyword evidence="3" id="KW-1003">Cell membrane</keyword>
<feature type="domain" description="ABC transmembrane type-1" evidence="8">
    <location>
        <begin position="74"/>
        <end position="288"/>
    </location>
</feature>
<feature type="transmembrane region" description="Helical" evidence="7">
    <location>
        <begin position="20"/>
        <end position="43"/>
    </location>
</feature>
<dbReference type="Gene3D" id="1.10.3720.10">
    <property type="entry name" value="MetI-like"/>
    <property type="match status" value="1"/>
</dbReference>
<reference evidence="9 10" key="1">
    <citation type="submission" date="2024-03" db="EMBL/GenBank/DDBJ databases">
        <title>Draft genome sequence of Pseudonocardia nematodicida JCM 31783.</title>
        <authorList>
            <person name="Butdee W."/>
            <person name="Duangmal K."/>
        </authorList>
    </citation>
    <scope>NUCLEOTIDE SEQUENCE [LARGE SCALE GENOMIC DNA]</scope>
    <source>
        <strain evidence="9 10">JCM 31783</strain>
    </source>
</reference>
<keyword evidence="4 7" id="KW-0812">Transmembrane</keyword>
<evidence type="ECO:0000256" key="4">
    <source>
        <dbReference type="ARBA" id="ARBA00022692"/>
    </source>
</evidence>
<dbReference type="InterPro" id="IPR035906">
    <property type="entry name" value="MetI-like_sf"/>
</dbReference>
<feature type="transmembrane region" description="Helical" evidence="7">
    <location>
        <begin position="270"/>
        <end position="291"/>
    </location>
</feature>
<accession>A0ABV1K3L0</accession>
<dbReference type="InterPro" id="IPR000515">
    <property type="entry name" value="MetI-like"/>
</dbReference>
<feature type="transmembrane region" description="Helical" evidence="7">
    <location>
        <begin position="205"/>
        <end position="224"/>
    </location>
</feature>
<keyword evidence="2 7" id="KW-0813">Transport</keyword>
<gene>
    <name evidence="9" type="ORF">WIS52_01015</name>
</gene>
<dbReference type="PANTHER" id="PTHR30193:SF1">
    <property type="entry name" value="ABC TRANSPORTER PERMEASE PROTEIN YESP-RELATED"/>
    <property type="match status" value="1"/>
</dbReference>
<dbReference type="PANTHER" id="PTHR30193">
    <property type="entry name" value="ABC TRANSPORTER PERMEASE PROTEIN"/>
    <property type="match status" value="1"/>
</dbReference>
<name>A0ABV1K3L0_9PSEU</name>
<comment type="similarity">
    <text evidence="7">Belongs to the binding-protein-dependent transport system permease family.</text>
</comment>
<evidence type="ECO:0000256" key="3">
    <source>
        <dbReference type="ARBA" id="ARBA00022475"/>
    </source>
</evidence>
<evidence type="ECO:0000256" key="2">
    <source>
        <dbReference type="ARBA" id="ARBA00022448"/>
    </source>
</evidence>
<dbReference type="PROSITE" id="PS50928">
    <property type="entry name" value="ABC_TM1"/>
    <property type="match status" value="1"/>
</dbReference>
<keyword evidence="6 7" id="KW-0472">Membrane</keyword>
<dbReference type="Proteomes" id="UP001494902">
    <property type="component" value="Unassembled WGS sequence"/>
</dbReference>
<keyword evidence="10" id="KW-1185">Reference proteome</keyword>
<feature type="transmembrane region" description="Helical" evidence="7">
    <location>
        <begin position="111"/>
        <end position="129"/>
    </location>
</feature>
<organism evidence="9 10">
    <name type="scientific">Pseudonocardia nematodicida</name>
    <dbReference type="NCBI Taxonomy" id="1206997"/>
    <lineage>
        <taxon>Bacteria</taxon>
        <taxon>Bacillati</taxon>
        <taxon>Actinomycetota</taxon>
        <taxon>Actinomycetes</taxon>
        <taxon>Pseudonocardiales</taxon>
        <taxon>Pseudonocardiaceae</taxon>
        <taxon>Pseudonocardia</taxon>
    </lineage>
</organism>
<dbReference type="SUPFAM" id="SSF161098">
    <property type="entry name" value="MetI-like"/>
    <property type="match status" value="1"/>
</dbReference>
<evidence type="ECO:0000259" key="8">
    <source>
        <dbReference type="PROSITE" id="PS50928"/>
    </source>
</evidence>
<dbReference type="RefSeq" id="WP_349296127.1">
    <property type="nucleotide sequence ID" value="NZ_JBEDNQ010000001.1"/>
</dbReference>
<feature type="transmembrane region" description="Helical" evidence="7">
    <location>
        <begin position="78"/>
        <end position="99"/>
    </location>
</feature>
<feature type="transmembrane region" description="Helical" evidence="7">
    <location>
        <begin position="161"/>
        <end position="184"/>
    </location>
</feature>
<comment type="caution">
    <text evidence="9">The sequence shown here is derived from an EMBL/GenBank/DDBJ whole genome shotgun (WGS) entry which is preliminary data.</text>
</comment>
<evidence type="ECO:0000256" key="5">
    <source>
        <dbReference type="ARBA" id="ARBA00022989"/>
    </source>
</evidence>
<dbReference type="EMBL" id="JBEDNQ010000001">
    <property type="protein sequence ID" value="MEQ3549035.1"/>
    <property type="molecule type" value="Genomic_DNA"/>
</dbReference>
<evidence type="ECO:0000313" key="9">
    <source>
        <dbReference type="EMBL" id="MEQ3549035.1"/>
    </source>
</evidence>